<accession>A0AAD3H3R9</accession>
<dbReference type="PANTHER" id="PTHR48493:SF1">
    <property type="entry name" value="UBIQUITIN-LIKE DOMAIN-CONTAINING CTD PHOSPHATASE 1"/>
    <property type="match status" value="1"/>
</dbReference>
<dbReference type="EMBL" id="BLLK01000038">
    <property type="protein sequence ID" value="GFH49280.1"/>
    <property type="molecule type" value="Genomic_DNA"/>
</dbReference>
<dbReference type="Proteomes" id="UP001054902">
    <property type="component" value="Unassembled WGS sequence"/>
</dbReference>
<dbReference type="InterPro" id="IPR004274">
    <property type="entry name" value="FCP1_dom"/>
</dbReference>
<dbReference type="Pfam" id="PF03031">
    <property type="entry name" value="NIF"/>
    <property type="match status" value="1"/>
</dbReference>
<dbReference type="InterPro" id="IPR029071">
    <property type="entry name" value="Ubiquitin-like_domsf"/>
</dbReference>
<gene>
    <name evidence="3" type="ORF">CTEN210_05756</name>
</gene>
<dbReference type="PANTHER" id="PTHR48493">
    <property type="entry name" value="UBIQUITIN-LIKE DOMAIN-CONTAINING CTD PHOSPHATASE 1"/>
    <property type="match status" value="1"/>
</dbReference>
<dbReference type="InterPro" id="IPR036412">
    <property type="entry name" value="HAD-like_sf"/>
</dbReference>
<evidence type="ECO:0000259" key="2">
    <source>
        <dbReference type="PROSITE" id="PS50969"/>
    </source>
</evidence>
<evidence type="ECO:0000313" key="3">
    <source>
        <dbReference type="EMBL" id="GFH49280.1"/>
    </source>
</evidence>
<name>A0AAD3H3R9_9STRA</name>
<sequence length="384" mass="43982">MSKPDSNEATATISLVAKYGKQKIELNDLSPSTTIAQVKELIFEETNILPKRQKFIGLQVQPNLNTNPKSRQVTDDIQLSQLKPKYTFILMGTPEKDIFVDPNDTDTQFEVIDDFDLEFNAGTAEWIEHVAKGENLKRFTDSTAVHVMNEPREGKPLMVLDLDHTLLDFSRKSIEQASNAERAATDNGNNGNGSSTSIVRTTQETIDRMKRPYMDDFLARAYVNYDLVVWSQTSWRWLETKLIELNMLANPRYKFCFVLDKTSMFQITSALKSGERRKHSVKPLQIIWNKFPCWNAHNTVHLDDLSRNFALNPKNGLKVTGFYRKKKSGKRDIELLGLASYLERLAIEVNDFTRVKFKYWTDVLSGKKALIKEDDNDKKSANGN</sequence>
<evidence type="ECO:0000313" key="4">
    <source>
        <dbReference type="Proteomes" id="UP001054902"/>
    </source>
</evidence>
<feature type="region of interest" description="Disordered" evidence="1">
    <location>
        <begin position="178"/>
        <end position="199"/>
    </location>
</feature>
<dbReference type="InterPro" id="IPR051658">
    <property type="entry name" value="UBLCP1"/>
</dbReference>
<dbReference type="GO" id="GO:0090364">
    <property type="term" value="P:regulation of proteasome assembly"/>
    <property type="evidence" value="ECO:0007669"/>
    <property type="project" value="InterPro"/>
</dbReference>
<keyword evidence="4" id="KW-1185">Reference proteome</keyword>
<dbReference type="AlphaFoldDB" id="A0AAD3H3R9"/>
<feature type="domain" description="FCP1 homology" evidence="2">
    <location>
        <begin position="151"/>
        <end position="345"/>
    </location>
</feature>
<dbReference type="Gene3D" id="3.10.20.90">
    <property type="entry name" value="Phosphatidylinositol 3-kinase Catalytic Subunit, Chain A, domain 1"/>
    <property type="match status" value="1"/>
</dbReference>
<evidence type="ECO:0000256" key="1">
    <source>
        <dbReference type="SAM" id="MobiDB-lite"/>
    </source>
</evidence>
<organism evidence="3 4">
    <name type="scientific">Chaetoceros tenuissimus</name>
    <dbReference type="NCBI Taxonomy" id="426638"/>
    <lineage>
        <taxon>Eukaryota</taxon>
        <taxon>Sar</taxon>
        <taxon>Stramenopiles</taxon>
        <taxon>Ochrophyta</taxon>
        <taxon>Bacillariophyta</taxon>
        <taxon>Coscinodiscophyceae</taxon>
        <taxon>Chaetocerotophycidae</taxon>
        <taxon>Chaetocerotales</taxon>
        <taxon>Chaetocerotaceae</taxon>
        <taxon>Chaetoceros</taxon>
    </lineage>
</organism>
<dbReference type="Gene3D" id="3.40.50.1000">
    <property type="entry name" value="HAD superfamily/HAD-like"/>
    <property type="match status" value="1"/>
</dbReference>
<dbReference type="PROSITE" id="PS50969">
    <property type="entry name" value="FCP1"/>
    <property type="match status" value="1"/>
</dbReference>
<reference evidence="3 4" key="1">
    <citation type="journal article" date="2021" name="Sci. Rep.">
        <title>The genome of the diatom Chaetoceros tenuissimus carries an ancient integrated fragment of an extant virus.</title>
        <authorList>
            <person name="Hongo Y."/>
            <person name="Kimura K."/>
            <person name="Takaki Y."/>
            <person name="Yoshida Y."/>
            <person name="Baba S."/>
            <person name="Kobayashi G."/>
            <person name="Nagasaki K."/>
            <person name="Hano T."/>
            <person name="Tomaru Y."/>
        </authorList>
    </citation>
    <scope>NUCLEOTIDE SEQUENCE [LARGE SCALE GENOMIC DNA]</scope>
    <source>
        <strain evidence="3 4">NIES-3715</strain>
    </source>
</reference>
<dbReference type="SUPFAM" id="SSF54236">
    <property type="entry name" value="Ubiquitin-like"/>
    <property type="match status" value="1"/>
</dbReference>
<comment type="caution">
    <text evidence="3">The sequence shown here is derived from an EMBL/GenBank/DDBJ whole genome shotgun (WGS) entry which is preliminary data.</text>
</comment>
<proteinExistence type="predicted"/>
<protein>
    <submittedName>
        <fullName evidence="3">HAD-superfamily subfamily IIID h</fullName>
    </submittedName>
</protein>
<dbReference type="InterPro" id="IPR023214">
    <property type="entry name" value="HAD_sf"/>
</dbReference>
<dbReference type="SUPFAM" id="SSF56784">
    <property type="entry name" value="HAD-like"/>
    <property type="match status" value="1"/>
</dbReference>
<dbReference type="SMART" id="SM00577">
    <property type="entry name" value="CPDc"/>
    <property type="match status" value="1"/>
</dbReference>